<evidence type="ECO:0000256" key="1">
    <source>
        <dbReference type="SAM" id="Coils"/>
    </source>
</evidence>
<reference evidence="2 3" key="1">
    <citation type="submission" date="2016-02" db="EMBL/GenBank/DDBJ databases">
        <title>Secondary metabolites in Legionella.</title>
        <authorList>
            <person name="Tobias N.J."/>
            <person name="Bode H.B."/>
        </authorList>
    </citation>
    <scope>NUCLEOTIDE SEQUENCE [LARGE SCALE GENOMIC DNA]</scope>
    <source>
        <strain evidence="2 3">DSM 19216</strain>
    </source>
</reference>
<sequence length="220" mass="26087">MKNNNKCVPFHVLEIINELFKQNGRKDIPDVKLVCSKAKINRHTALKWLYEWWEQYQGNESRIQLFSLPSTRSILEGNELQHAIISLQSLAKELEIRSDVLNHLPNNYSPLGNIILHTLQEIENKLLVTYSYMNQLNDDKKKMEEQLNQTLHENKRLGEELKEMHNNSSKKHELLQEQLDAKKREVLAANHLIKSLKREKRRPSLKSFFYDYNLIMNRNN</sequence>
<name>A0A1E5JWK5_9GAMM</name>
<dbReference type="STRING" id="45071.Lpar_3540"/>
<comment type="caution">
    <text evidence="2">The sequence shown here is derived from an EMBL/GenBank/DDBJ whole genome shotgun (WGS) entry which is preliminary data.</text>
</comment>
<keyword evidence="1" id="KW-0175">Coiled coil</keyword>
<gene>
    <name evidence="2" type="ORF">lpari_00037</name>
</gene>
<organism evidence="2 3">
    <name type="scientific">Legionella parisiensis</name>
    <dbReference type="NCBI Taxonomy" id="45071"/>
    <lineage>
        <taxon>Bacteria</taxon>
        <taxon>Pseudomonadati</taxon>
        <taxon>Pseudomonadota</taxon>
        <taxon>Gammaproteobacteria</taxon>
        <taxon>Legionellales</taxon>
        <taxon>Legionellaceae</taxon>
        <taxon>Legionella</taxon>
    </lineage>
</organism>
<dbReference type="AlphaFoldDB" id="A0A1E5JWK5"/>
<evidence type="ECO:0000313" key="3">
    <source>
        <dbReference type="Proteomes" id="UP000095229"/>
    </source>
</evidence>
<dbReference type="EMBL" id="LSOG01000002">
    <property type="protein sequence ID" value="OEH48892.1"/>
    <property type="molecule type" value="Genomic_DNA"/>
</dbReference>
<accession>A0A1E5JWK5</accession>
<keyword evidence="3" id="KW-1185">Reference proteome</keyword>
<dbReference type="Proteomes" id="UP000095229">
    <property type="component" value="Unassembled WGS sequence"/>
</dbReference>
<proteinExistence type="predicted"/>
<dbReference type="RefSeq" id="WP_058519094.1">
    <property type="nucleotide sequence ID" value="NZ_CAAAIE010000009.1"/>
</dbReference>
<dbReference type="OrthoDB" id="5650015at2"/>
<evidence type="ECO:0000313" key="2">
    <source>
        <dbReference type="EMBL" id="OEH48892.1"/>
    </source>
</evidence>
<protein>
    <submittedName>
        <fullName evidence="2">Uncharacterized protein</fullName>
    </submittedName>
</protein>
<feature type="coiled-coil region" evidence="1">
    <location>
        <begin position="133"/>
        <end position="199"/>
    </location>
</feature>
<dbReference type="PATRIC" id="fig|45071.6.peg.3817"/>